<reference evidence="1 2" key="1">
    <citation type="submission" date="2018-05" db="EMBL/GenBank/DDBJ databases">
        <title>Genome sequences of two Antarctic strains of Pseudomonas prosekii: insights into adaptation to extreme conditions.</title>
        <authorList>
            <person name="Snopkova K."/>
            <person name="Dufkova K."/>
            <person name="Cejkova D."/>
            <person name="Sedlacek I."/>
            <person name="Smajs D."/>
        </authorList>
    </citation>
    <scope>NUCLEOTIDE SEQUENCE [LARGE SCALE GENOMIC DNA]</scope>
    <source>
        <strain evidence="1 2">P2673</strain>
    </source>
</reference>
<dbReference type="EMBL" id="QFAW01000009">
    <property type="protein sequence ID" value="PWE45985.1"/>
    <property type="molecule type" value="Genomic_DNA"/>
</dbReference>
<evidence type="ECO:0000313" key="1">
    <source>
        <dbReference type="EMBL" id="PWE45985.1"/>
    </source>
</evidence>
<organism evidence="1 2">
    <name type="scientific">Pseudomonas prosekii</name>
    <dbReference type="NCBI Taxonomy" id="1148509"/>
    <lineage>
        <taxon>Bacteria</taxon>
        <taxon>Pseudomonadati</taxon>
        <taxon>Pseudomonadota</taxon>
        <taxon>Gammaproteobacteria</taxon>
        <taxon>Pseudomonadales</taxon>
        <taxon>Pseudomonadaceae</taxon>
        <taxon>Pseudomonas</taxon>
    </lineage>
</organism>
<protein>
    <submittedName>
        <fullName evidence="1">Uncharacterized protein</fullName>
    </submittedName>
</protein>
<gene>
    <name evidence="1" type="ORF">C9I49_08730</name>
</gene>
<comment type="caution">
    <text evidence="1">The sequence shown here is derived from an EMBL/GenBank/DDBJ whole genome shotgun (WGS) entry which is preliminary data.</text>
</comment>
<evidence type="ECO:0000313" key="2">
    <source>
        <dbReference type="Proteomes" id="UP000245056"/>
    </source>
</evidence>
<accession>A0A2U2DAC2</accession>
<dbReference type="OrthoDB" id="7032491at2"/>
<dbReference type="Proteomes" id="UP000245056">
    <property type="component" value="Unassembled WGS sequence"/>
</dbReference>
<sequence>MHRILWRGGLPPLGCEAAPKLMVTAAQSNGGKPPRHKFITCHNGDVRAIKKAPRKAPFS</sequence>
<name>A0A2U2DAC2_9PSED</name>
<proteinExistence type="predicted"/>
<dbReference type="AlphaFoldDB" id="A0A2U2DAC2"/>